<dbReference type="AlphaFoldDB" id="A0A9P6UB48"/>
<dbReference type="Pfam" id="PF00144">
    <property type="entry name" value="Beta-lactamase"/>
    <property type="match status" value="1"/>
</dbReference>
<dbReference type="InterPro" id="IPR052907">
    <property type="entry name" value="Beta-lactamase/esterase"/>
</dbReference>
<organism evidence="3 4">
    <name type="scientific">Actinomortierella ambigua</name>
    <dbReference type="NCBI Taxonomy" id="1343610"/>
    <lineage>
        <taxon>Eukaryota</taxon>
        <taxon>Fungi</taxon>
        <taxon>Fungi incertae sedis</taxon>
        <taxon>Mucoromycota</taxon>
        <taxon>Mortierellomycotina</taxon>
        <taxon>Mortierellomycetes</taxon>
        <taxon>Mortierellales</taxon>
        <taxon>Mortierellaceae</taxon>
        <taxon>Actinomortierella</taxon>
    </lineage>
</organism>
<accession>A0A9P6UB48</accession>
<comment type="caution">
    <text evidence="3">The sequence shown here is derived from an EMBL/GenBank/DDBJ whole genome shotgun (WGS) entry which is preliminary data.</text>
</comment>
<dbReference type="InterPro" id="IPR001466">
    <property type="entry name" value="Beta-lactam-related"/>
</dbReference>
<sequence>MAAGLLSVFVWLLPLLLSTVFFYSRRGPFLDPLCSYLSWNCANQPLVISGLTTTPTDPVLYGPVLQQYLHKFAVNEDLGGSLAVFVDGEPVIDVFAGFKDLRHTIIYDNRTLNQVYSSGKVLEGILIARLVDKGLLDYEEKISTYWPEFAQNGKENVRLKDLMMHQAGVQYLDDDKGDLSWALLRDRTRWSAHLARQKHHFFSGSEPSDKQQLPQRAYHAVTRGWYLDEIVRRVDPQGRDLDQLARDELMAAYPDVELYYGALPNAADWDDRLTPMHDYPVLRLLGRLFIPHALQTHAYLGTPGLAPLHKISSRLFQTKSQTFKSLALPMARRARDFRTKDAHHVPSTSFSLKTNAHSLARLMSMMANQGASYNSSEPNLISQATYERATHHTVELEDHVTLDKHPISHGGWIRTRNFFPDLEGVLVQGWGGAGGSLTVWLEELKMGFCYVTNAMGVVDFTLGDGRAKKLLVLAVQARKQQLGL</sequence>
<gene>
    <name evidence="3" type="ORF">DFQ27_008870</name>
</gene>
<dbReference type="PANTHER" id="PTHR43319:SF3">
    <property type="entry name" value="BETA-LACTAMASE-RELATED DOMAIN-CONTAINING PROTEIN"/>
    <property type="match status" value="1"/>
</dbReference>
<evidence type="ECO:0000313" key="4">
    <source>
        <dbReference type="Proteomes" id="UP000807716"/>
    </source>
</evidence>
<dbReference type="OrthoDB" id="5946976at2759"/>
<dbReference type="InterPro" id="IPR012338">
    <property type="entry name" value="Beta-lactam/transpept-like"/>
</dbReference>
<protein>
    <recommendedName>
        <fullName evidence="2">Beta-lactamase-related domain-containing protein</fullName>
    </recommendedName>
</protein>
<feature type="signal peptide" evidence="1">
    <location>
        <begin position="1"/>
        <end position="18"/>
    </location>
</feature>
<dbReference type="SUPFAM" id="SSF56601">
    <property type="entry name" value="beta-lactamase/transpeptidase-like"/>
    <property type="match status" value="1"/>
</dbReference>
<reference evidence="3" key="1">
    <citation type="journal article" date="2020" name="Fungal Divers.">
        <title>Resolving the Mortierellaceae phylogeny through synthesis of multi-gene phylogenetics and phylogenomics.</title>
        <authorList>
            <person name="Vandepol N."/>
            <person name="Liber J."/>
            <person name="Desiro A."/>
            <person name="Na H."/>
            <person name="Kennedy M."/>
            <person name="Barry K."/>
            <person name="Grigoriev I.V."/>
            <person name="Miller A.N."/>
            <person name="O'Donnell K."/>
            <person name="Stajich J.E."/>
            <person name="Bonito G."/>
        </authorList>
    </citation>
    <scope>NUCLEOTIDE SEQUENCE</scope>
    <source>
        <strain evidence="3">BC1065</strain>
    </source>
</reference>
<dbReference type="PANTHER" id="PTHR43319">
    <property type="entry name" value="BETA-LACTAMASE-RELATED"/>
    <property type="match status" value="1"/>
</dbReference>
<name>A0A9P6UB48_9FUNG</name>
<proteinExistence type="predicted"/>
<dbReference type="EMBL" id="JAAAJB010000077">
    <property type="protein sequence ID" value="KAG0267310.1"/>
    <property type="molecule type" value="Genomic_DNA"/>
</dbReference>
<feature type="chain" id="PRO_5040280788" description="Beta-lactamase-related domain-containing protein" evidence="1">
    <location>
        <begin position="19"/>
        <end position="484"/>
    </location>
</feature>
<dbReference type="Proteomes" id="UP000807716">
    <property type="component" value="Unassembled WGS sequence"/>
</dbReference>
<evidence type="ECO:0000259" key="2">
    <source>
        <dbReference type="Pfam" id="PF00144"/>
    </source>
</evidence>
<evidence type="ECO:0000313" key="3">
    <source>
        <dbReference type="EMBL" id="KAG0267310.1"/>
    </source>
</evidence>
<evidence type="ECO:0000256" key="1">
    <source>
        <dbReference type="SAM" id="SignalP"/>
    </source>
</evidence>
<keyword evidence="4" id="KW-1185">Reference proteome</keyword>
<keyword evidence="1" id="KW-0732">Signal</keyword>
<feature type="domain" description="Beta-lactamase-related" evidence="2">
    <location>
        <begin position="78"/>
        <end position="459"/>
    </location>
</feature>
<dbReference type="Gene3D" id="3.40.710.10">
    <property type="entry name" value="DD-peptidase/beta-lactamase superfamily"/>
    <property type="match status" value="1"/>
</dbReference>